<dbReference type="InterPro" id="IPR008966">
    <property type="entry name" value="Adhesion_dom_sf"/>
</dbReference>
<dbReference type="AlphaFoldDB" id="A0A1S8CDC4"/>
<evidence type="ECO:0000256" key="2">
    <source>
        <dbReference type="ARBA" id="ARBA00006671"/>
    </source>
</evidence>
<proteinExistence type="inferred from homology"/>
<dbReference type="EMBL" id="MOXD01000022">
    <property type="protein sequence ID" value="OMQ18950.1"/>
    <property type="molecule type" value="Genomic_DNA"/>
</dbReference>
<accession>A0A1S8CDC4</accession>
<evidence type="ECO:0000256" key="5">
    <source>
        <dbReference type="SAM" id="SignalP"/>
    </source>
</evidence>
<keyword evidence="4" id="KW-0281">Fimbrium</keyword>
<dbReference type="InterPro" id="IPR036937">
    <property type="entry name" value="Adhesion_dom_fimbrial_sf"/>
</dbReference>
<dbReference type="PANTHER" id="PTHR33420">
    <property type="entry name" value="FIMBRIAL SUBUNIT ELFA-RELATED"/>
    <property type="match status" value="1"/>
</dbReference>
<sequence length="184" mass="19961">MKWTHDVSPRVVPSLLMCCALVFSTSAQSAGVMGQGRVSMEGAIVETPCAIEVGDRDQGLVMDTVPVSQIIRDGRGPEQSFAIRLVDCVLARIDPTQPDWQRFAVTFDGDSDEGYFGVSGEARGIALMIRNPQGAVAVPGMALPAAPLTPGEMRLNYTLSLVSNQDTLRAGDYRSAIRFRMDYY</sequence>
<dbReference type="RefSeq" id="WP_076944312.1">
    <property type="nucleotide sequence ID" value="NZ_MOXD01000022.1"/>
</dbReference>
<dbReference type="GO" id="GO:0009289">
    <property type="term" value="C:pilus"/>
    <property type="evidence" value="ECO:0007669"/>
    <property type="project" value="UniProtKB-SubCell"/>
</dbReference>
<comment type="similarity">
    <text evidence="2">Belongs to the fimbrial protein family.</text>
</comment>
<dbReference type="PANTHER" id="PTHR33420:SF3">
    <property type="entry name" value="FIMBRIAL SUBUNIT ELFA"/>
    <property type="match status" value="1"/>
</dbReference>
<protein>
    <recommendedName>
        <fullName evidence="8">Pilin</fullName>
    </recommendedName>
</protein>
<comment type="subcellular location">
    <subcellularLocation>
        <location evidence="1">Fimbrium</location>
    </subcellularLocation>
</comment>
<feature type="signal peptide" evidence="5">
    <location>
        <begin position="1"/>
        <end position="29"/>
    </location>
</feature>
<evidence type="ECO:0008006" key="8">
    <source>
        <dbReference type="Google" id="ProtNLM"/>
    </source>
</evidence>
<evidence type="ECO:0000313" key="7">
    <source>
        <dbReference type="Proteomes" id="UP000216021"/>
    </source>
</evidence>
<name>A0A1S8CDC4_9GAMM</name>
<evidence type="ECO:0000256" key="3">
    <source>
        <dbReference type="ARBA" id="ARBA00022729"/>
    </source>
</evidence>
<evidence type="ECO:0000256" key="4">
    <source>
        <dbReference type="ARBA" id="ARBA00023263"/>
    </source>
</evidence>
<feature type="chain" id="PRO_5012481551" description="Pilin" evidence="5">
    <location>
        <begin position="30"/>
        <end position="184"/>
    </location>
</feature>
<dbReference type="Proteomes" id="UP000216021">
    <property type="component" value="Unassembled WGS sequence"/>
</dbReference>
<organism evidence="6 7">
    <name type="scientific">Serratia oryzae</name>
    <dbReference type="NCBI Taxonomy" id="2034155"/>
    <lineage>
        <taxon>Bacteria</taxon>
        <taxon>Pseudomonadati</taxon>
        <taxon>Pseudomonadota</taxon>
        <taxon>Gammaproteobacteria</taxon>
        <taxon>Enterobacterales</taxon>
        <taxon>Yersiniaceae</taxon>
        <taxon>Serratia</taxon>
    </lineage>
</organism>
<dbReference type="STRING" id="2034155.BMI79_21555"/>
<keyword evidence="3 5" id="KW-0732">Signal</keyword>
<dbReference type="InterPro" id="IPR050263">
    <property type="entry name" value="Bact_Fimbrial_Adh_Pro"/>
</dbReference>
<gene>
    <name evidence="6" type="ORF">BMI79_21555</name>
</gene>
<comment type="caution">
    <text evidence="6">The sequence shown here is derived from an EMBL/GenBank/DDBJ whole genome shotgun (WGS) entry which is preliminary data.</text>
</comment>
<dbReference type="GO" id="GO:0043709">
    <property type="term" value="P:cell adhesion involved in single-species biofilm formation"/>
    <property type="evidence" value="ECO:0007669"/>
    <property type="project" value="TreeGrafter"/>
</dbReference>
<evidence type="ECO:0000256" key="1">
    <source>
        <dbReference type="ARBA" id="ARBA00004561"/>
    </source>
</evidence>
<reference evidence="6 7" key="1">
    <citation type="submission" date="2016-11" db="EMBL/GenBank/DDBJ databases">
        <title>Rahnella oryzae sp. nov., isolated from rice root.</title>
        <authorList>
            <person name="Zhang X.-X."/>
            <person name="Zhang J."/>
        </authorList>
    </citation>
    <scope>NUCLEOTIDE SEQUENCE [LARGE SCALE GENOMIC DNA]</scope>
    <source>
        <strain evidence="6 7">J11-6</strain>
    </source>
</reference>
<evidence type="ECO:0000313" key="6">
    <source>
        <dbReference type="EMBL" id="OMQ18950.1"/>
    </source>
</evidence>
<keyword evidence="7" id="KW-1185">Reference proteome</keyword>
<dbReference type="Gene3D" id="2.60.40.1090">
    <property type="entry name" value="Fimbrial-type adhesion domain"/>
    <property type="match status" value="1"/>
</dbReference>
<dbReference type="SUPFAM" id="SSF49401">
    <property type="entry name" value="Bacterial adhesins"/>
    <property type="match status" value="1"/>
</dbReference>